<name>A0A670J7H9_PODMU</name>
<keyword evidence="2" id="KW-1185">Reference proteome</keyword>
<reference evidence="1" key="2">
    <citation type="submission" date="2025-08" db="UniProtKB">
        <authorList>
            <consortium name="Ensembl"/>
        </authorList>
    </citation>
    <scope>IDENTIFICATION</scope>
</reference>
<reference evidence="1" key="3">
    <citation type="submission" date="2025-09" db="UniProtKB">
        <authorList>
            <consortium name="Ensembl"/>
        </authorList>
    </citation>
    <scope>IDENTIFICATION</scope>
</reference>
<proteinExistence type="predicted"/>
<evidence type="ECO:0000313" key="1">
    <source>
        <dbReference type="Ensembl" id="ENSPMRP00000020428.1"/>
    </source>
</evidence>
<dbReference type="Ensembl" id="ENSPMRT00000021702.1">
    <property type="protein sequence ID" value="ENSPMRP00000020428.1"/>
    <property type="gene ID" value="ENSPMRG00000013305.1"/>
</dbReference>
<accession>A0A670J7H9</accession>
<reference evidence="1 2" key="1">
    <citation type="journal article" date="2019" name="Proc. Natl. Acad. Sci. U.S.A.">
        <title>Regulatory changes in pterin and carotenoid genes underlie balanced color polymorphisms in the wall lizard.</title>
        <authorList>
            <person name="Andrade P."/>
            <person name="Pinho C."/>
            <person name="Perez I de Lanuza G."/>
            <person name="Afonso S."/>
            <person name="Brejcha J."/>
            <person name="Rubin C.J."/>
            <person name="Wallerman O."/>
            <person name="Pereira P."/>
            <person name="Sabatino S.J."/>
            <person name="Bellati A."/>
            <person name="Pellitteri-Rosa D."/>
            <person name="Bosakova Z."/>
            <person name="Bunikis I."/>
            <person name="Carretero M.A."/>
            <person name="Feiner N."/>
            <person name="Marsik P."/>
            <person name="Pauperio F."/>
            <person name="Salvi D."/>
            <person name="Soler L."/>
            <person name="While G.M."/>
            <person name="Uller T."/>
            <person name="Font E."/>
            <person name="Andersson L."/>
            <person name="Carneiro M."/>
        </authorList>
    </citation>
    <scope>NUCLEOTIDE SEQUENCE</scope>
</reference>
<dbReference type="Proteomes" id="UP000472272">
    <property type="component" value="Chromosome 14"/>
</dbReference>
<evidence type="ECO:0000313" key="2">
    <source>
        <dbReference type="Proteomes" id="UP000472272"/>
    </source>
</evidence>
<dbReference type="OMA" id="HMLPRNL"/>
<dbReference type="AlphaFoldDB" id="A0A670J7H9"/>
<organism evidence="1 2">
    <name type="scientific">Podarcis muralis</name>
    <name type="common">Wall lizard</name>
    <name type="synonym">Lacerta muralis</name>
    <dbReference type="NCBI Taxonomy" id="64176"/>
    <lineage>
        <taxon>Eukaryota</taxon>
        <taxon>Metazoa</taxon>
        <taxon>Chordata</taxon>
        <taxon>Craniata</taxon>
        <taxon>Vertebrata</taxon>
        <taxon>Euteleostomi</taxon>
        <taxon>Lepidosauria</taxon>
        <taxon>Squamata</taxon>
        <taxon>Bifurcata</taxon>
        <taxon>Unidentata</taxon>
        <taxon>Episquamata</taxon>
        <taxon>Laterata</taxon>
        <taxon>Lacertibaenia</taxon>
        <taxon>Lacertidae</taxon>
        <taxon>Podarcis</taxon>
    </lineage>
</organism>
<dbReference type="GeneTree" id="ENSGT01030000235343"/>
<sequence>MLWWRRRAGPFLASPVLCGLHGRTEGLEVYLLVEGATPETEVEALVVSVFNRFHHLFGHPHSKGEVAAHLPHHNGSANILGLDLNVLAGHLLSDLQAVGAMLVAPVLGAIGKGRWEFIRFGLVDFLLYAFLEALENYGDGTMECLDTISPPL</sequence>
<protein>
    <submittedName>
        <fullName evidence="1">Uncharacterized protein</fullName>
    </submittedName>
</protein>